<feature type="domain" description="CobE/GbiG C-terminal" evidence="1">
    <location>
        <begin position="3"/>
        <end position="126"/>
    </location>
</feature>
<dbReference type="PANTHER" id="PTHR37477:SF1">
    <property type="entry name" value="COBALT-PRECORRIN-5A HYDROLASE"/>
    <property type="match status" value="1"/>
</dbReference>
<dbReference type="InterPro" id="IPR002750">
    <property type="entry name" value="CobE/GbiG_C"/>
</dbReference>
<proteinExistence type="predicted"/>
<dbReference type="EMBL" id="QJRG01000048">
    <property type="protein sequence ID" value="RWU18886.1"/>
    <property type="molecule type" value="Genomic_DNA"/>
</dbReference>
<evidence type="ECO:0000259" key="1">
    <source>
        <dbReference type="Pfam" id="PF01890"/>
    </source>
</evidence>
<gene>
    <name evidence="2" type="ORF">DM813_21415</name>
</gene>
<comment type="caution">
    <text evidence="2">The sequence shown here is derived from an EMBL/GenBank/DDBJ whole genome shotgun (WGS) entry which is preliminary data.</text>
</comment>
<protein>
    <submittedName>
        <fullName evidence="2">Cobalamin biosynthesis protein CobE</fullName>
    </submittedName>
</protein>
<dbReference type="Pfam" id="PF01890">
    <property type="entry name" value="CbiG_C"/>
    <property type="match status" value="1"/>
</dbReference>
<name>A0A443ZJ69_9PSED</name>
<organism evidence="2 3">
    <name type="scientific">Pseudomonas alkylphenolica</name>
    <dbReference type="NCBI Taxonomy" id="237609"/>
    <lineage>
        <taxon>Bacteria</taxon>
        <taxon>Pseudomonadati</taxon>
        <taxon>Pseudomonadota</taxon>
        <taxon>Gammaproteobacteria</taxon>
        <taxon>Pseudomonadales</taxon>
        <taxon>Pseudomonadaceae</taxon>
        <taxon>Pseudomonas</taxon>
    </lineage>
</organism>
<dbReference type="PANTHER" id="PTHR37477">
    <property type="entry name" value="COBALT-PRECORRIN-5A HYDROLASE"/>
    <property type="match status" value="1"/>
</dbReference>
<evidence type="ECO:0000313" key="2">
    <source>
        <dbReference type="EMBL" id="RWU18886.1"/>
    </source>
</evidence>
<dbReference type="Proteomes" id="UP000288983">
    <property type="component" value="Unassembled WGS sequence"/>
</dbReference>
<dbReference type="AlphaFoldDB" id="A0A443ZJ69"/>
<dbReference type="SUPFAM" id="SSF159664">
    <property type="entry name" value="CobE/GbiG C-terminal domain-like"/>
    <property type="match status" value="1"/>
</dbReference>
<evidence type="ECO:0000313" key="3">
    <source>
        <dbReference type="Proteomes" id="UP000288983"/>
    </source>
</evidence>
<dbReference type="STRING" id="237609.PSAKL28_27330"/>
<dbReference type="Gene3D" id="3.30.420.180">
    <property type="entry name" value="CobE/GbiG C-terminal domain"/>
    <property type="match status" value="1"/>
</dbReference>
<dbReference type="InterPro" id="IPR036518">
    <property type="entry name" value="CobE/GbiG_C_sf"/>
</dbReference>
<dbReference type="GO" id="GO:0009236">
    <property type="term" value="P:cobalamin biosynthetic process"/>
    <property type="evidence" value="ECO:0007669"/>
    <property type="project" value="InterPro"/>
</dbReference>
<dbReference type="RefSeq" id="WP_128325371.1">
    <property type="nucleotide sequence ID" value="NZ_QJRG01000048.1"/>
</dbReference>
<reference evidence="2 3" key="1">
    <citation type="submission" date="2018-06" db="EMBL/GenBank/DDBJ databases">
        <title>Bacteria isolated from soil of Wuhan.</title>
        <authorList>
            <person name="Wei X."/>
            <person name="Chunhua H."/>
        </authorList>
    </citation>
    <scope>NUCLEOTIDE SEQUENCE [LARGE SCALE GENOMIC DNA]</scope>
    <source>
        <strain evidence="3">xwS2</strain>
    </source>
</reference>
<accession>A0A443ZJ69</accession>
<sequence>MQLFVGLGCRRGCPVETLAGLLEHTLKAHDLPLAAVAGLASIDLKQHEPGLQQLARQLNVPLLFFSVPQLAAFEQQLSHRSTVSYQHSGCYGVAESAALALAEHFAGTAQLCVTRTLLRDASLALATSPGFDR</sequence>
<dbReference type="OrthoDB" id="9781023at2"/>
<dbReference type="InterPro" id="IPR052553">
    <property type="entry name" value="CbiG_hydrolase"/>
</dbReference>